<dbReference type="Proteomes" id="UP001177260">
    <property type="component" value="Unassembled WGS sequence"/>
</dbReference>
<evidence type="ECO:0000313" key="2">
    <source>
        <dbReference type="Proteomes" id="UP001177260"/>
    </source>
</evidence>
<evidence type="ECO:0000313" key="1">
    <source>
        <dbReference type="EMBL" id="KAK1140405.1"/>
    </source>
</evidence>
<dbReference type="EMBL" id="JAOPJF010000083">
    <property type="protein sequence ID" value="KAK1140405.1"/>
    <property type="molecule type" value="Genomic_DNA"/>
</dbReference>
<proteinExistence type="predicted"/>
<protein>
    <submittedName>
        <fullName evidence="1">SET domain-containing protein 3</fullName>
    </submittedName>
</protein>
<reference evidence="1 2" key="1">
    <citation type="journal article" date="2023" name="ACS Omega">
        <title>Identification of the Neoaspergillic Acid Biosynthesis Gene Cluster by Establishing an In Vitro CRISPR-Ribonucleoprotein Genetic System in Aspergillus melleus.</title>
        <authorList>
            <person name="Yuan B."/>
            <person name="Grau M.F."/>
            <person name="Murata R.M."/>
            <person name="Torok T."/>
            <person name="Venkateswaran K."/>
            <person name="Stajich J.E."/>
            <person name="Wang C.C.C."/>
        </authorList>
    </citation>
    <scope>NUCLEOTIDE SEQUENCE [LARGE SCALE GENOMIC DNA]</scope>
    <source>
        <strain evidence="1 2">IMV 1140</strain>
    </source>
</reference>
<gene>
    <name evidence="1" type="primary">SET3_2</name>
    <name evidence="1" type="ORF">N8T08_010349</name>
</gene>
<accession>A0ACC3ARL2</accession>
<organism evidence="1 2">
    <name type="scientific">Aspergillus melleus</name>
    <dbReference type="NCBI Taxonomy" id="138277"/>
    <lineage>
        <taxon>Eukaryota</taxon>
        <taxon>Fungi</taxon>
        <taxon>Dikarya</taxon>
        <taxon>Ascomycota</taxon>
        <taxon>Pezizomycotina</taxon>
        <taxon>Eurotiomycetes</taxon>
        <taxon>Eurotiomycetidae</taxon>
        <taxon>Eurotiales</taxon>
        <taxon>Aspergillaceae</taxon>
        <taxon>Aspergillus</taxon>
        <taxon>Aspergillus subgen. Circumdati</taxon>
    </lineage>
</organism>
<sequence length="483" mass="52639">MAVGPTLGTGLFIGSGQALAVGGPATLLAAYVFISLLVYCLTTATAEIAAHMPVRDGTMLSHTYRYGSVHLGFALGYLRWYTLALLASFEIINAMVNLTLWEPGTRVTIRIAIVAGVIFLFNMLPERVFKRTEAFFTGVKLLTTIGLMLLSIFLAARGIPGTSVRGFYYWRHPGAVNRYLMPGHLGQFLGLVQCVLYSTILFIFSPELTVGRAEKADTETGFNILRVAQIDNIHLCVLYILSALAVGVMSPSNEPLLTNYGAGAGLSPYVVGVRRSQVPTLPVVATTLIFFSSVASARSFLFMSSRTLCSLAEAGHAPALFKDRNSWGVPYASVMASAMFASFAFLSLRLSVSVVFNFLLYFITTSGYISWLCLCIVYLRFRRATKTQGFVCVHQTFIQPFGTYFAMLVCASLSLANILMTVVPARLTIRNPVAVYLGAITFLLLYIGHYAKASMAQVAASETVTMEHCRHPTENPHPSIPSL</sequence>
<comment type="caution">
    <text evidence="1">The sequence shown here is derived from an EMBL/GenBank/DDBJ whole genome shotgun (WGS) entry which is preliminary data.</text>
</comment>
<name>A0ACC3ARL2_9EURO</name>
<keyword evidence="2" id="KW-1185">Reference proteome</keyword>